<protein>
    <submittedName>
        <fullName evidence="1">Uncharacterized protein</fullName>
    </submittedName>
</protein>
<sequence length="48" mass="5140">MFAGVAVSDGSSLRYEMSLTASWNLQSKGYSLVLNASVNAIIFLQKGN</sequence>
<evidence type="ECO:0000313" key="1">
    <source>
        <dbReference type="EMBL" id="AYV84629.1"/>
    </source>
</evidence>
<dbReference type="EMBL" id="MK072413">
    <property type="protein sequence ID" value="AYV84629.1"/>
    <property type="molecule type" value="Genomic_DNA"/>
</dbReference>
<name>A0A3G5AGU5_9VIRU</name>
<accession>A0A3G5AGU5</accession>
<proteinExistence type="predicted"/>
<gene>
    <name evidence="1" type="ORF">Hyperionvirus31_19</name>
</gene>
<organism evidence="1">
    <name type="scientific">Hyperionvirus sp</name>
    <dbReference type="NCBI Taxonomy" id="2487770"/>
    <lineage>
        <taxon>Viruses</taxon>
        <taxon>Varidnaviria</taxon>
        <taxon>Bamfordvirae</taxon>
        <taxon>Nucleocytoviricota</taxon>
        <taxon>Megaviricetes</taxon>
        <taxon>Imitervirales</taxon>
        <taxon>Mimiviridae</taxon>
        <taxon>Klosneuvirinae</taxon>
    </lineage>
</organism>
<reference evidence="1" key="1">
    <citation type="submission" date="2018-10" db="EMBL/GenBank/DDBJ databases">
        <title>Hidden diversity of soil giant viruses.</title>
        <authorList>
            <person name="Schulz F."/>
            <person name="Alteio L."/>
            <person name="Goudeau D."/>
            <person name="Ryan E.M."/>
            <person name="Malmstrom R.R."/>
            <person name="Blanchard J."/>
            <person name="Woyke T."/>
        </authorList>
    </citation>
    <scope>NUCLEOTIDE SEQUENCE</scope>
    <source>
        <strain evidence="1">HYV1</strain>
    </source>
</reference>